<evidence type="ECO:0000256" key="1">
    <source>
        <dbReference type="SAM" id="SignalP"/>
    </source>
</evidence>
<dbReference type="GO" id="GO:0005524">
    <property type="term" value="F:ATP binding"/>
    <property type="evidence" value="ECO:0007669"/>
    <property type="project" value="UniProtKB-KW"/>
</dbReference>
<dbReference type="InterPro" id="IPR013658">
    <property type="entry name" value="SGL"/>
</dbReference>
<dbReference type="Pfam" id="PF08450">
    <property type="entry name" value="SGL"/>
    <property type="match status" value="1"/>
</dbReference>
<dbReference type="Gene3D" id="2.120.10.30">
    <property type="entry name" value="TolB, C-terminal domain"/>
    <property type="match status" value="1"/>
</dbReference>
<comment type="caution">
    <text evidence="3">The sequence shown here is derived from an EMBL/GenBank/DDBJ whole genome shotgun (WGS) entry which is preliminary data.</text>
</comment>
<dbReference type="SUPFAM" id="SSF101898">
    <property type="entry name" value="NHL repeat"/>
    <property type="match status" value="1"/>
</dbReference>
<dbReference type="InterPro" id="IPR011042">
    <property type="entry name" value="6-blade_b-propeller_TolB-like"/>
</dbReference>
<feature type="chain" id="PRO_5030937305" evidence="1">
    <location>
        <begin position="24"/>
        <end position="284"/>
    </location>
</feature>
<evidence type="ECO:0000313" key="3">
    <source>
        <dbReference type="EMBL" id="HHJ53423.1"/>
    </source>
</evidence>
<accession>A0A7V5PQN2</accession>
<dbReference type="AlphaFoldDB" id="A0A7V5PQN2"/>
<dbReference type="EMBL" id="DROD01000606">
    <property type="protein sequence ID" value="HHJ53423.1"/>
    <property type="molecule type" value="Genomic_DNA"/>
</dbReference>
<sequence>MNLRKLGMGILFFWAAWTAVGTAQHLSPVRASEPVFRVPESVYYDAGSGRVFISNINGKPAEKNGQGFISQMTPNGKIIKLKWVTGLDAPKGIDVFKGRLFVSDIDRLRVVSISKGEIVKTVVAANARFLNDVAVDERGMVYVSDMSGSNSAIYRYDGKTMTPWLTGAEIKSPNGLFYHDGILYVGNSGDGAIKAVDVRTKKIRVVANVGHGIDGLIRLQNGDFIISDWSGKIEYVTKEGKVTVLLNTTDKKINAADLGFVPEQSLVLVPTFFDNRVTAYRLKK</sequence>
<feature type="signal peptide" evidence="1">
    <location>
        <begin position="1"/>
        <end position="23"/>
    </location>
</feature>
<name>A0A7V5PQN2_CALAY</name>
<keyword evidence="3" id="KW-0067">ATP-binding</keyword>
<reference evidence="3" key="1">
    <citation type="journal article" date="2020" name="mSystems">
        <title>Genome- and Community-Level Interaction Insights into Carbon Utilization and Element Cycling Functions of Hydrothermarchaeota in Hydrothermal Sediment.</title>
        <authorList>
            <person name="Zhou Z."/>
            <person name="Liu Y."/>
            <person name="Xu W."/>
            <person name="Pan J."/>
            <person name="Luo Z.H."/>
            <person name="Li M."/>
        </authorList>
    </citation>
    <scope>NUCLEOTIDE SEQUENCE [LARGE SCALE GENOMIC DNA]</scope>
    <source>
        <strain evidence="3">HyVt-527</strain>
    </source>
</reference>
<dbReference type="Proteomes" id="UP000886124">
    <property type="component" value="Unassembled WGS sequence"/>
</dbReference>
<gene>
    <name evidence="3" type="ORF">ENJ89_09535</name>
</gene>
<evidence type="ECO:0000259" key="2">
    <source>
        <dbReference type="Pfam" id="PF08450"/>
    </source>
</evidence>
<organism evidence="3">
    <name type="scientific">Caldithrix abyssi</name>
    <dbReference type="NCBI Taxonomy" id="187145"/>
    <lineage>
        <taxon>Bacteria</taxon>
        <taxon>Pseudomonadati</taxon>
        <taxon>Calditrichota</taxon>
        <taxon>Calditrichia</taxon>
        <taxon>Calditrichales</taxon>
        <taxon>Calditrichaceae</taxon>
        <taxon>Caldithrix</taxon>
    </lineage>
</organism>
<keyword evidence="1" id="KW-0732">Signal</keyword>
<feature type="domain" description="SMP-30/Gluconolactonase/LRE-like region" evidence="2">
    <location>
        <begin position="97"/>
        <end position="243"/>
    </location>
</feature>
<keyword evidence="3" id="KW-0547">Nucleotide-binding</keyword>
<proteinExistence type="predicted"/>
<protein>
    <submittedName>
        <fullName evidence="3">ATP-binding protein</fullName>
    </submittedName>
</protein>